<evidence type="ECO:0000256" key="1">
    <source>
        <dbReference type="ARBA" id="ARBA00022617"/>
    </source>
</evidence>
<dbReference type="InterPro" id="IPR009050">
    <property type="entry name" value="Globin-like_sf"/>
</dbReference>
<keyword evidence="5" id="KW-0813">Transport</keyword>
<evidence type="ECO:0000256" key="4">
    <source>
        <dbReference type="ARBA" id="ARBA00023004"/>
    </source>
</evidence>
<comment type="caution">
    <text evidence="7">The sequence shown here is derived from an EMBL/GenBank/DDBJ whole genome shotgun (WGS) entry which is preliminary data.</text>
</comment>
<dbReference type="PANTHER" id="PTHR43396:SF3">
    <property type="entry name" value="FLAVOHEMOPROTEIN"/>
    <property type="match status" value="1"/>
</dbReference>
<dbReference type="GO" id="GO:0071500">
    <property type="term" value="P:cellular response to nitrosative stress"/>
    <property type="evidence" value="ECO:0007669"/>
    <property type="project" value="TreeGrafter"/>
</dbReference>
<gene>
    <name evidence="7" type="ORF">H0I76_05420</name>
</gene>
<dbReference type="Proteomes" id="UP000655420">
    <property type="component" value="Unassembled WGS sequence"/>
</dbReference>
<protein>
    <recommendedName>
        <fullName evidence="6">Globin domain-containing protein</fullName>
    </recommendedName>
</protein>
<keyword evidence="2 5" id="KW-0561">Oxygen transport</keyword>
<dbReference type="AlphaFoldDB" id="A0A8J7M5G8"/>
<accession>A0A8J7M5G8</accession>
<dbReference type="GO" id="GO:0046210">
    <property type="term" value="P:nitric oxide catabolic process"/>
    <property type="evidence" value="ECO:0007669"/>
    <property type="project" value="TreeGrafter"/>
</dbReference>
<name>A0A8J7M5G8_9RHOB</name>
<keyword evidence="8" id="KW-1185">Reference proteome</keyword>
<dbReference type="GO" id="GO:0020037">
    <property type="term" value="F:heme binding"/>
    <property type="evidence" value="ECO:0007669"/>
    <property type="project" value="InterPro"/>
</dbReference>
<dbReference type="PANTHER" id="PTHR43396">
    <property type="entry name" value="FLAVOHEMOPROTEIN"/>
    <property type="match status" value="1"/>
</dbReference>
<dbReference type="SUPFAM" id="SSF46458">
    <property type="entry name" value="Globin-like"/>
    <property type="match status" value="1"/>
</dbReference>
<dbReference type="GO" id="GO:0005344">
    <property type="term" value="F:oxygen carrier activity"/>
    <property type="evidence" value="ECO:0007669"/>
    <property type="project" value="UniProtKB-KW"/>
</dbReference>
<proteinExistence type="inferred from homology"/>
<comment type="similarity">
    <text evidence="5">Belongs to the globin family.</text>
</comment>
<dbReference type="PRINTS" id="PR00188">
    <property type="entry name" value="PLANTGLOBIN"/>
</dbReference>
<dbReference type="RefSeq" id="WP_200608047.1">
    <property type="nucleotide sequence ID" value="NZ_JAEHHL010000002.1"/>
</dbReference>
<evidence type="ECO:0000256" key="2">
    <source>
        <dbReference type="ARBA" id="ARBA00022621"/>
    </source>
</evidence>
<evidence type="ECO:0000256" key="5">
    <source>
        <dbReference type="RuleBase" id="RU000356"/>
    </source>
</evidence>
<dbReference type="InterPro" id="IPR000971">
    <property type="entry name" value="Globin"/>
</dbReference>
<dbReference type="GO" id="GO:0071949">
    <property type="term" value="F:FAD binding"/>
    <property type="evidence" value="ECO:0007669"/>
    <property type="project" value="TreeGrafter"/>
</dbReference>
<evidence type="ECO:0000256" key="3">
    <source>
        <dbReference type="ARBA" id="ARBA00022723"/>
    </source>
</evidence>
<evidence type="ECO:0000313" key="7">
    <source>
        <dbReference type="EMBL" id="MBK0398618.1"/>
    </source>
</evidence>
<dbReference type="GO" id="GO:0046872">
    <property type="term" value="F:metal ion binding"/>
    <property type="evidence" value="ECO:0007669"/>
    <property type="project" value="UniProtKB-KW"/>
</dbReference>
<sequence length="149" mass="16336">MPLTDQEIALIRESYALLEPRIEDASIIFYERLFEIAPELRAMFRGDIGEQGMKLMTAITAIIQLLDAPDELRGRLRRLGTGHAALGVTYEHFQPFGTALCHTIEEVLGDRLSPDAAYAWKHAYAEIAVGILEGFNGKGMDGTASGANA</sequence>
<reference evidence="7" key="1">
    <citation type="submission" date="2020-12" db="EMBL/GenBank/DDBJ databases">
        <title>Bacterial taxonomy.</title>
        <authorList>
            <person name="Pan X."/>
        </authorList>
    </citation>
    <scope>NUCLEOTIDE SEQUENCE</scope>
    <source>
        <strain evidence="7">M0105</strain>
    </source>
</reference>
<dbReference type="InterPro" id="IPR012292">
    <property type="entry name" value="Globin/Proto"/>
</dbReference>
<dbReference type="Pfam" id="PF00042">
    <property type="entry name" value="Globin"/>
    <property type="match status" value="1"/>
</dbReference>
<dbReference type="Gene3D" id="1.10.490.10">
    <property type="entry name" value="Globins"/>
    <property type="match status" value="1"/>
</dbReference>
<dbReference type="GO" id="GO:0019825">
    <property type="term" value="F:oxygen binding"/>
    <property type="evidence" value="ECO:0007669"/>
    <property type="project" value="InterPro"/>
</dbReference>
<dbReference type="EMBL" id="JAEHHL010000002">
    <property type="protein sequence ID" value="MBK0398618.1"/>
    <property type="molecule type" value="Genomic_DNA"/>
</dbReference>
<evidence type="ECO:0000313" key="8">
    <source>
        <dbReference type="Proteomes" id="UP000655420"/>
    </source>
</evidence>
<keyword evidence="3" id="KW-0479">Metal-binding</keyword>
<keyword evidence="4" id="KW-0408">Iron</keyword>
<dbReference type="PROSITE" id="PS01033">
    <property type="entry name" value="GLOBIN"/>
    <property type="match status" value="1"/>
</dbReference>
<keyword evidence="1 5" id="KW-0349">Heme</keyword>
<organism evidence="7 8">
    <name type="scientific">Thermohalobaculum xanthum</name>
    <dbReference type="NCBI Taxonomy" id="2753746"/>
    <lineage>
        <taxon>Bacteria</taxon>
        <taxon>Pseudomonadati</taxon>
        <taxon>Pseudomonadota</taxon>
        <taxon>Alphaproteobacteria</taxon>
        <taxon>Rhodobacterales</taxon>
        <taxon>Paracoccaceae</taxon>
        <taxon>Thermohalobaculum</taxon>
    </lineage>
</organism>
<evidence type="ECO:0000259" key="6">
    <source>
        <dbReference type="PROSITE" id="PS01033"/>
    </source>
</evidence>
<feature type="domain" description="Globin" evidence="6">
    <location>
        <begin position="2"/>
        <end position="136"/>
    </location>
</feature>
<dbReference type="GO" id="GO:0008941">
    <property type="term" value="F:nitric oxide dioxygenase NAD(P)H activity"/>
    <property type="evidence" value="ECO:0007669"/>
    <property type="project" value="TreeGrafter"/>
</dbReference>